<accession>A0ABR6MHC3</accession>
<dbReference type="Proteomes" id="UP000618986">
    <property type="component" value="Unassembled WGS sequence"/>
</dbReference>
<name>A0ABR6MHC3_MICEC</name>
<comment type="caution">
    <text evidence="1">The sequence shown here is derived from an EMBL/GenBank/DDBJ whole genome shotgun (WGS) entry which is preliminary data.</text>
</comment>
<gene>
    <name evidence="1" type="ORF">FHU28_003904</name>
</gene>
<evidence type="ECO:0008006" key="3">
    <source>
        <dbReference type="Google" id="ProtNLM"/>
    </source>
</evidence>
<keyword evidence="2" id="KW-1185">Reference proteome</keyword>
<sequence length="34" mass="3544">MTKLLNLQAMATQNGTRHAVPPQSSSISIACCNG</sequence>
<organism evidence="1 2">
    <name type="scientific">Micromonospora echinospora</name>
    <name type="common">Micromonospora purpurea</name>
    <dbReference type="NCBI Taxonomy" id="1877"/>
    <lineage>
        <taxon>Bacteria</taxon>
        <taxon>Bacillati</taxon>
        <taxon>Actinomycetota</taxon>
        <taxon>Actinomycetes</taxon>
        <taxon>Micromonosporales</taxon>
        <taxon>Micromonosporaceae</taxon>
        <taxon>Micromonospora</taxon>
    </lineage>
</organism>
<evidence type="ECO:0000313" key="2">
    <source>
        <dbReference type="Proteomes" id="UP000618986"/>
    </source>
</evidence>
<dbReference type="EMBL" id="JACHJC010000001">
    <property type="protein sequence ID" value="MBB5114065.1"/>
    <property type="molecule type" value="Genomic_DNA"/>
</dbReference>
<dbReference type="PROSITE" id="PS51257">
    <property type="entry name" value="PROKAR_LIPOPROTEIN"/>
    <property type="match status" value="1"/>
</dbReference>
<protein>
    <recommendedName>
        <fullName evidence="3">SapB/AmfS family lantipeptide</fullName>
    </recommendedName>
</protein>
<reference evidence="1 2" key="1">
    <citation type="submission" date="2020-08" db="EMBL/GenBank/DDBJ databases">
        <title>Sequencing the genomes of 1000 actinobacteria strains.</title>
        <authorList>
            <person name="Klenk H.-P."/>
        </authorList>
    </citation>
    <scope>NUCLEOTIDE SEQUENCE [LARGE SCALE GENOMIC DNA]</scope>
    <source>
        <strain evidence="1 2">DSM 43036</strain>
    </source>
</reference>
<proteinExistence type="predicted"/>
<evidence type="ECO:0000313" key="1">
    <source>
        <dbReference type="EMBL" id="MBB5114065.1"/>
    </source>
</evidence>